<evidence type="ECO:0000256" key="1">
    <source>
        <dbReference type="SAM" id="MobiDB-lite"/>
    </source>
</evidence>
<dbReference type="AlphaFoldDB" id="A0A401RME9"/>
<dbReference type="Proteomes" id="UP000287033">
    <property type="component" value="Unassembled WGS sequence"/>
</dbReference>
<proteinExistence type="predicted"/>
<sequence length="198" mass="21778">MVCCSGALSHLTARLLTSALSGARRLLIGAGGAAARRPPADWRGGGGPGSGAHSLPGIVVPIFTERGRFSDACRVHSNARRRSRLLAESAQNPLKRQRAGVLSRFEPADGRAQAPYVHSRLLPVRRRRSEFIARRALDPFQEQPAARRRTYSPSRRLRRHRAGVSRRRPPAPAIARRRRGPLSDGPPGVRSRSACRRR</sequence>
<reference evidence="2 3" key="1">
    <citation type="journal article" date="2018" name="Nat. Ecol. Evol.">
        <title>Shark genomes provide insights into elasmobranch evolution and the origin of vertebrates.</title>
        <authorList>
            <person name="Hara Y"/>
            <person name="Yamaguchi K"/>
            <person name="Onimaru K"/>
            <person name="Kadota M"/>
            <person name="Koyanagi M"/>
            <person name="Keeley SD"/>
            <person name="Tatsumi K"/>
            <person name="Tanaka K"/>
            <person name="Motone F"/>
            <person name="Kageyama Y"/>
            <person name="Nozu R"/>
            <person name="Adachi N"/>
            <person name="Nishimura O"/>
            <person name="Nakagawa R"/>
            <person name="Tanegashima C"/>
            <person name="Kiyatake I"/>
            <person name="Matsumoto R"/>
            <person name="Murakumo K"/>
            <person name="Nishida K"/>
            <person name="Terakita A"/>
            <person name="Kuratani S"/>
            <person name="Sato K"/>
            <person name="Hyodo S Kuraku.S."/>
        </authorList>
    </citation>
    <scope>NUCLEOTIDE SEQUENCE [LARGE SCALE GENOMIC DNA]</scope>
</reference>
<dbReference type="EMBL" id="BEZZ01003243">
    <property type="protein sequence ID" value="GCC19270.1"/>
    <property type="molecule type" value="Genomic_DNA"/>
</dbReference>
<comment type="caution">
    <text evidence="2">The sequence shown here is derived from an EMBL/GenBank/DDBJ whole genome shotgun (WGS) entry which is preliminary data.</text>
</comment>
<feature type="region of interest" description="Disordered" evidence="1">
    <location>
        <begin position="143"/>
        <end position="198"/>
    </location>
</feature>
<evidence type="ECO:0000313" key="2">
    <source>
        <dbReference type="EMBL" id="GCC19270.1"/>
    </source>
</evidence>
<protein>
    <submittedName>
        <fullName evidence="2">Uncharacterized protein</fullName>
    </submittedName>
</protein>
<evidence type="ECO:0000313" key="3">
    <source>
        <dbReference type="Proteomes" id="UP000287033"/>
    </source>
</evidence>
<organism evidence="2 3">
    <name type="scientific">Chiloscyllium punctatum</name>
    <name type="common">Brownbanded bambooshark</name>
    <name type="synonym">Hemiscyllium punctatum</name>
    <dbReference type="NCBI Taxonomy" id="137246"/>
    <lineage>
        <taxon>Eukaryota</taxon>
        <taxon>Metazoa</taxon>
        <taxon>Chordata</taxon>
        <taxon>Craniata</taxon>
        <taxon>Vertebrata</taxon>
        <taxon>Chondrichthyes</taxon>
        <taxon>Elasmobranchii</taxon>
        <taxon>Galeomorphii</taxon>
        <taxon>Galeoidea</taxon>
        <taxon>Orectolobiformes</taxon>
        <taxon>Hemiscylliidae</taxon>
        <taxon>Chiloscyllium</taxon>
    </lineage>
</organism>
<name>A0A401RME9_CHIPU</name>
<keyword evidence="3" id="KW-1185">Reference proteome</keyword>
<feature type="compositionally biased region" description="Basic residues" evidence="1">
    <location>
        <begin position="146"/>
        <end position="180"/>
    </location>
</feature>
<gene>
    <name evidence="2" type="ORF">chiPu_0021019</name>
</gene>
<accession>A0A401RME9</accession>